<keyword evidence="9" id="KW-1185">Reference proteome</keyword>
<dbReference type="InterPro" id="IPR018202">
    <property type="entry name" value="Ser_caboxypep_ser_AS"/>
</dbReference>
<evidence type="ECO:0000256" key="7">
    <source>
        <dbReference type="RuleBase" id="RU361156"/>
    </source>
</evidence>
<keyword evidence="5 7" id="KW-0378">Hydrolase</keyword>
<dbReference type="PANTHER" id="PTHR11802:SF3">
    <property type="entry name" value="RETINOID-INDUCIBLE SERINE CARBOXYPEPTIDASE"/>
    <property type="match status" value="1"/>
</dbReference>
<dbReference type="AlphaFoldDB" id="A0AAV7HYV2"/>
<feature type="chain" id="PRO_5043094625" description="Carboxypeptidase" evidence="7">
    <location>
        <begin position="18"/>
        <end position="233"/>
    </location>
</feature>
<evidence type="ECO:0000256" key="1">
    <source>
        <dbReference type="ARBA" id="ARBA00009431"/>
    </source>
</evidence>
<gene>
    <name evidence="8" type="ORF">KQX54_015253</name>
</gene>
<sequence length="233" mass="26107">MIWIVLVILLTPSSLYATNSDEVGKKGFGPGKQDWGYVLVRPAAHMFWWLYYVNPPVMNSSINLDVYSIPLIIWLQGGPGVSATGFGNFNELGPLDIDLKPRNHMWVNDYNILFIDNPVGTGFSFVDNDTAMAENNTQIAQDLVECMKSFLESVPKFKNVPTYIVAESYGGKIVVEFALIWFRAQNTTYITCKLKGIAVGDSPISFAKVVRSIPTYLLNMVNKFDIMNPESIF</sequence>
<dbReference type="InterPro" id="IPR029058">
    <property type="entry name" value="AB_hydrolase_fold"/>
</dbReference>
<keyword evidence="3 7" id="KW-0645">Protease</keyword>
<dbReference type="EMBL" id="JAHXZJ010002982">
    <property type="protein sequence ID" value="KAH0535234.1"/>
    <property type="molecule type" value="Genomic_DNA"/>
</dbReference>
<dbReference type="Proteomes" id="UP000826195">
    <property type="component" value="Unassembled WGS sequence"/>
</dbReference>
<evidence type="ECO:0000256" key="3">
    <source>
        <dbReference type="ARBA" id="ARBA00022670"/>
    </source>
</evidence>
<accession>A0AAV7HYV2</accession>
<dbReference type="Pfam" id="PF00450">
    <property type="entry name" value="Peptidase_S10"/>
    <property type="match status" value="1"/>
</dbReference>
<dbReference type="PANTHER" id="PTHR11802">
    <property type="entry name" value="SERINE PROTEASE FAMILY S10 SERINE CARBOXYPEPTIDASE"/>
    <property type="match status" value="1"/>
</dbReference>
<dbReference type="PROSITE" id="PS00131">
    <property type="entry name" value="CARBOXYPEPT_SER_SER"/>
    <property type="match status" value="1"/>
</dbReference>
<keyword evidence="2 7" id="KW-0121">Carboxypeptidase</keyword>
<evidence type="ECO:0000313" key="9">
    <source>
        <dbReference type="Proteomes" id="UP000826195"/>
    </source>
</evidence>
<dbReference type="Gene3D" id="3.40.50.1820">
    <property type="entry name" value="alpha/beta hydrolase"/>
    <property type="match status" value="1"/>
</dbReference>
<evidence type="ECO:0000256" key="4">
    <source>
        <dbReference type="ARBA" id="ARBA00022729"/>
    </source>
</evidence>
<dbReference type="EC" id="3.4.16.-" evidence="7"/>
<dbReference type="SUPFAM" id="SSF53474">
    <property type="entry name" value="alpha/beta-Hydrolases"/>
    <property type="match status" value="1"/>
</dbReference>
<dbReference type="InterPro" id="IPR001563">
    <property type="entry name" value="Peptidase_S10"/>
</dbReference>
<evidence type="ECO:0000256" key="5">
    <source>
        <dbReference type="ARBA" id="ARBA00022801"/>
    </source>
</evidence>
<dbReference type="GO" id="GO:0004185">
    <property type="term" value="F:serine-type carboxypeptidase activity"/>
    <property type="evidence" value="ECO:0007669"/>
    <property type="project" value="UniProtKB-UniRule"/>
</dbReference>
<keyword evidence="4 7" id="KW-0732">Signal</keyword>
<feature type="signal peptide" evidence="7">
    <location>
        <begin position="1"/>
        <end position="17"/>
    </location>
</feature>
<comment type="caution">
    <text evidence="8">The sequence shown here is derived from an EMBL/GenBank/DDBJ whole genome shotgun (WGS) entry which is preliminary data.</text>
</comment>
<organism evidence="8 9">
    <name type="scientific">Cotesia glomerata</name>
    <name type="common">Lepidopteran parasitic wasp</name>
    <name type="synonym">Apanteles glomeratus</name>
    <dbReference type="NCBI Taxonomy" id="32391"/>
    <lineage>
        <taxon>Eukaryota</taxon>
        <taxon>Metazoa</taxon>
        <taxon>Ecdysozoa</taxon>
        <taxon>Arthropoda</taxon>
        <taxon>Hexapoda</taxon>
        <taxon>Insecta</taxon>
        <taxon>Pterygota</taxon>
        <taxon>Neoptera</taxon>
        <taxon>Endopterygota</taxon>
        <taxon>Hymenoptera</taxon>
        <taxon>Apocrita</taxon>
        <taxon>Ichneumonoidea</taxon>
        <taxon>Braconidae</taxon>
        <taxon>Microgastrinae</taxon>
        <taxon>Cotesia</taxon>
    </lineage>
</organism>
<reference evidence="8 9" key="1">
    <citation type="journal article" date="2021" name="J. Hered.">
        <title>A chromosome-level genome assembly of the parasitoid wasp, Cotesia glomerata (Hymenoptera: Braconidae).</title>
        <authorList>
            <person name="Pinto B.J."/>
            <person name="Weis J.J."/>
            <person name="Gamble T."/>
            <person name="Ode P.J."/>
            <person name="Paul R."/>
            <person name="Zaspel J.M."/>
        </authorList>
    </citation>
    <scope>NUCLEOTIDE SEQUENCE [LARGE SCALE GENOMIC DNA]</scope>
    <source>
        <strain evidence="8">CgM1</strain>
    </source>
</reference>
<comment type="similarity">
    <text evidence="1 7">Belongs to the peptidase S10 family.</text>
</comment>
<proteinExistence type="inferred from homology"/>
<dbReference type="GO" id="GO:0006508">
    <property type="term" value="P:proteolysis"/>
    <property type="evidence" value="ECO:0007669"/>
    <property type="project" value="UniProtKB-KW"/>
</dbReference>
<dbReference type="PRINTS" id="PR00724">
    <property type="entry name" value="CRBOXYPTASEC"/>
</dbReference>
<protein>
    <recommendedName>
        <fullName evidence="7">Carboxypeptidase</fullName>
        <ecNumber evidence="7">3.4.16.-</ecNumber>
    </recommendedName>
</protein>
<evidence type="ECO:0000313" key="8">
    <source>
        <dbReference type="EMBL" id="KAH0535234.1"/>
    </source>
</evidence>
<keyword evidence="6" id="KW-0325">Glycoprotein</keyword>
<evidence type="ECO:0000256" key="2">
    <source>
        <dbReference type="ARBA" id="ARBA00022645"/>
    </source>
</evidence>
<name>A0AAV7HYV2_COTGL</name>
<evidence type="ECO:0000256" key="6">
    <source>
        <dbReference type="ARBA" id="ARBA00023180"/>
    </source>
</evidence>